<sequence>MAYSLFFEDFEVGQSFESGGRTITETDLTFFSMLSGDWNPIHADAEFAKTTRYGQRVVHGTLGIAIATGMLHEMGIFHESAVAMMSLNQWKFVAPILVGDTLHLRLEITELDPGKSERVGRLGRRFVMLNQRDEIVQDGLSDLLIKKRGAR</sequence>
<name>A0ABW8MYR3_9BURK</name>
<protein>
    <submittedName>
        <fullName evidence="2">Acyl dehydratase</fullName>
    </submittedName>
</protein>
<dbReference type="Gene3D" id="3.10.129.10">
    <property type="entry name" value="Hotdog Thioesterase"/>
    <property type="match status" value="1"/>
</dbReference>
<dbReference type="InterPro" id="IPR029069">
    <property type="entry name" value="HotDog_dom_sf"/>
</dbReference>
<evidence type="ECO:0000313" key="2">
    <source>
        <dbReference type="EMBL" id="MFK4448890.1"/>
    </source>
</evidence>
<reference evidence="2 3" key="1">
    <citation type="submission" date="2024-10" db="EMBL/GenBank/DDBJ databases">
        <authorList>
            <person name="Deangelis K."/>
            <person name="Huntemann M."/>
            <person name="Clum A."/>
            <person name="Wang J."/>
            <person name="Palaniappan K."/>
            <person name="Ritter S."/>
            <person name="Chen I.-M."/>
            <person name="Stamatis D."/>
            <person name="Reddy T."/>
            <person name="O'Malley R."/>
            <person name="Daum C."/>
            <person name="Ng V."/>
            <person name="Ivanova N."/>
            <person name="Kyrpides N."/>
            <person name="Woyke T."/>
        </authorList>
    </citation>
    <scope>NUCLEOTIDE SEQUENCE [LARGE SCALE GENOMIC DNA]</scope>
    <source>
        <strain evidence="2 3">GAS97</strain>
    </source>
</reference>
<dbReference type="PANTHER" id="PTHR43664:SF1">
    <property type="entry name" value="BETA-METHYLMALYL-COA DEHYDRATASE"/>
    <property type="match status" value="1"/>
</dbReference>
<evidence type="ECO:0000259" key="1">
    <source>
        <dbReference type="Pfam" id="PF01575"/>
    </source>
</evidence>
<reference evidence="2 3" key="2">
    <citation type="submission" date="2024-11" db="EMBL/GenBank/DDBJ databases">
        <title>Using genomics to understand microbial adaptation to soil warming.</title>
        <authorList>
            <person name="Deangelis K.M. PhD."/>
        </authorList>
    </citation>
    <scope>NUCLEOTIDE SEQUENCE [LARGE SCALE GENOMIC DNA]</scope>
    <source>
        <strain evidence="2 3">GAS97</strain>
    </source>
</reference>
<proteinExistence type="predicted"/>
<keyword evidence="3" id="KW-1185">Reference proteome</keyword>
<dbReference type="InterPro" id="IPR052342">
    <property type="entry name" value="MCH/BMMD"/>
</dbReference>
<dbReference type="Proteomes" id="UP001620514">
    <property type="component" value="Unassembled WGS sequence"/>
</dbReference>
<accession>A0ABW8MYR3</accession>
<evidence type="ECO:0000313" key="3">
    <source>
        <dbReference type="Proteomes" id="UP001620514"/>
    </source>
</evidence>
<dbReference type="Pfam" id="PF01575">
    <property type="entry name" value="MaoC_dehydratas"/>
    <property type="match status" value="1"/>
</dbReference>
<organism evidence="2 3">
    <name type="scientific">Caballeronia udeis</name>
    <dbReference type="NCBI Taxonomy" id="1232866"/>
    <lineage>
        <taxon>Bacteria</taxon>
        <taxon>Pseudomonadati</taxon>
        <taxon>Pseudomonadota</taxon>
        <taxon>Betaproteobacteria</taxon>
        <taxon>Burkholderiales</taxon>
        <taxon>Burkholderiaceae</taxon>
        <taxon>Caballeronia</taxon>
    </lineage>
</organism>
<feature type="domain" description="MaoC-like" evidence="1">
    <location>
        <begin position="12"/>
        <end position="120"/>
    </location>
</feature>
<gene>
    <name evidence="2" type="ORF">ABH943_008934</name>
</gene>
<comment type="caution">
    <text evidence="2">The sequence shown here is derived from an EMBL/GenBank/DDBJ whole genome shotgun (WGS) entry which is preliminary data.</text>
</comment>
<dbReference type="PANTHER" id="PTHR43664">
    <property type="entry name" value="MONOAMINE OXIDASE-RELATED"/>
    <property type="match status" value="1"/>
</dbReference>
<dbReference type="InterPro" id="IPR002539">
    <property type="entry name" value="MaoC-like_dom"/>
</dbReference>
<dbReference type="SUPFAM" id="SSF54637">
    <property type="entry name" value="Thioesterase/thiol ester dehydrase-isomerase"/>
    <property type="match status" value="1"/>
</dbReference>
<dbReference type="RefSeq" id="WP_404615518.1">
    <property type="nucleotide sequence ID" value="NZ_JBIYDN010000065.1"/>
</dbReference>
<dbReference type="EMBL" id="JBIYDN010000065">
    <property type="protein sequence ID" value="MFK4448890.1"/>
    <property type="molecule type" value="Genomic_DNA"/>
</dbReference>